<evidence type="ECO:0000313" key="4">
    <source>
        <dbReference type="Proteomes" id="UP000466442"/>
    </source>
</evidence>
<name>A0A6A4KBS9_APOLU</name>
<dbReference type="AlphaFoldDB" id="A0A6A4KBS9"/>
<dbReference type="InterPro" id="IPR046336">
    <property type="entry name" value="Lon_prtase_N_sf"/>
</dbReference>
<evidence type="ECO:0000256" key="1">
    <source>
        <dbReference type="ARBA" id="ARBA00022723"/>
    </source>
</evidence>
<accession>A0A6A4KBS9</accession>
<dbReference type="Gene3D" id="1.20.58.1480">
    <property type="match status" value="1"/>
</dbReference>
<dbReference type="Gene3D" id="2.170.150.20">
    <property type="entry name" value="Peptide methionine sulfoxide reductase"/>
    <property type="match status" value="1"/>
</dbReference>
<dbReference type="SUPFAM" id="SSF88697">
    <property type="entry name" value="PUA domain-like"/>
    <property type="match status" value="1"/>
</dbReference>
<dbReference type="EMBL" id="WIXP02000003">
    <property type="protein sequence ID" value="KAF6213020.1"/>
    <property type="molecule type" value="Genomic_DNA"/>
</dbReference>
<sequence>MSDENGNDSDEDLVSNFVVVPYLRDGSDVEAEGENEMTEQATGPSREIFDEDLPITHSYLGEMNRVSGRTIIADNAIVTIPLLPGCPGTWVPGQTFPLMVRDHVRSELLRQAVEGDHIFGCRARGYRFNSNSEDIYGTTCEIYEFSDTQDLVSIKAKVRQRFKKLDMKRLEGPVAYADVQILPEITLHKPLHMFNVPSLNRVRHQVPRKCLLREAYTSPWPAWVHTQYDTDYLRKKVGNELLFLKQGLKTIKHRPPMPTDPTELSFWLGTHLGADERLFLIKENSAVRRLRWMLSLMMQCQQYCCHTCDNLIGYQKDFFAMSVEGAQGTYVNPGGYVHDTITLSTATNLIIISNPSSDYSWFPGYAWEIAVCCHCQKHIGWKFTSKKLVPKTFWGLSRQSLHTRLAWSADSFDDGNIPVMPVDMIRPESIDKVEQVWTCLDLSNKSNVESNVLKPIALKAVQIKGSRPDPNQSS</sequence>
<dbReference type="Proteomes" id="UP000466442">
    <property type="component" value="Unassembled WGS sequence"/>
</dbReference>
<proteinExistence type="predicted"/>
<dbReference type="GO" id="GO:0046872">
    <property type="term" value="F:metal ion binding"/>
    <property type="evidence" value="ECO:0007669"/>
    <property type="project" value="UniProtKB-KW"/>
</dbReference>
<keyword evidence="4" id="KW-1185">Reference proteome</keyword>
<dbReference type="CDD" id="cd15777">
    <property type="entry name" value="CRBN_C_like"/>
    <property type="match status" value="1"/>
</dbReference>
<dbReference type="InterPro" id="IPR034750">
    <property type="entry name" value="CULT"/>
</dbReference>
<dbReference type="Pfam" id="PF03226">
    <property type="entry name" value="Yippee-Mis18"/>
    <property type="match status" value="1"/>
</dbReference>
<dbReference type="PROSITE" id="PS51788">
    <property type="entry name" value="CULT"/>
    <property type="match status" value="1"/>
</dbReference>
<organism evidence="3 4">
    <name type="scientific">Apolygus lucorum</name>
    <name type="common">Small green plant bug</name>
    <name type="synonym">Lygocoris lucorum</name>
    <dbReference type="NCBI Taxonomy" id="248454"/>
    <lineage>
        <taxon>Eukaryota</taxon>
        <taxon>Metazoa</taxon>
        <taxon>Ecdysozoa</taxon>
        <taxon>Arthropoda</taxon>
        <taxon>Hexapoda</taxon>
        <taxon>Insecta</taxon>
        <taxon>Pterygota</taxon>
        <taxon>Neoptera</taxon>
        <taxon>Paraneoptera</taxon>
        <taxon>Hemiptera</taxon>
        <taxon>Heteroptera</taxon>
        <taxon>Panheteroptera</taxon>
        <taxon>Cimicomorpha</taxon>
        <taxon>Miridae</taxon>
        <taxon>Mirini</taxon>
        <taxon>Apolygus</taxon>
    </lineage>
</organism>
<keyword evidence="1" id="KW-0479">Metal-binding</keyword>
<gene>
    <name evidence="3" type="ORF">GE061_010734</name>
</gene>
<evidence type="ECO:0000256" key="2">
    <source>
        <dbReference type="ARBA" id="ARBA00022833"/>
    </source>
</evidence>
<comment type="caution">
    <text evidence="3">The sequence shown here is derived from an EMBL/GenBank/DDBJ whole genome shotgun (WGS) entry which is preliminary data.</text>
</comment>
<reference evidence="3" key="1">
    <citation type="journal article" date="2021" name="Mol. Ecol. Resour.">
        <title>Apolygus lucorum genome provides insights into omnivorousness and mesophyll feeding.</title>
        <authorList>
            <person name="Liu Y."/>
            <person name="Liu H."/>
            <person name="Wang H."/>
            <person name="Huang T."/>
            <person name="Liu B."/>
            <person name="Yang B."/>
            <person name="Yin L."/>
            <person name="Li B."/>
            <person name="Zhang Y."/>
            <person name="Zhang S."/>
            <person name="Jiang F."/>
            <person name="Zhang X."/>
            <person name="Ren Y."/>
            <person name="Wang B."/>
            <person name="Wang S."/>
            <person name="Lu Y."/>
            <person name="Wu K."/>
            <person name="Fan W."/>
            <person name="Wang G."/>
        </authorList>
    </citation>
    <scope>NUCLEOTIDE SEQUENCE</scope>
    <source>
        <strain evidence="3">12Hb</strain>
    </source>
</reference>
<dbReference type="FunFam" id="2.170.150.20:FF:000007">
    <property type="entry name" value="Protein cereblon"/>
    <property type="match status" value="1"/>
</dbReference>
<keyword evidence="2" id="KW-0862">Zinc</keyword>
<dbReference type="InterPro" id="IPR015947">
    <property type="entry name" value="PUA-like_sf"/>
</dbReference>
<protein>
    <submittedName>
        <fullName evidence="3">Uncharacterized protein</fullName>
    </submittedName>
</protein>
<dbReference type="OrthoDB" id="267517at2759"/>
<dbReference type="InterPro" id="IPR004910">
    <property type="entry name" value="Yippee/Mis18/Cereblon"/>
</dbReference>
<evidence type="ECO:0000313" key="3">
    <source>
        <dbReference type="EMBL" id="KAF6213020.1"/>
    </source>
</evidence>
<dbReference type="Gene3D" id="2.30.130.40">
    <property type="entry name" value="LON domain-like"/>
    <property type="match status" value="1"/>
</dbReference>